<dbReference type="NCBIfam" id="NF037979">
    <property type="entry name" value="Na_transp"/>
    <property type="match status" value="1"/>
</dbReference>
<proteinExistence type="inferred from homology"/>
<feature type="transmembrane region" description="Helical" evidence="7">
    <location>
        <begin position="102"/>
        <end position="123"/>
    </location>
</feature>
<feature type="transmembrane region" description="Helical" evidence="7">
    <location>
        <begin position="266"/>
        <end position="287"/>
    </location>
</feature>
<name>A0A0K1PH88_9BACT</name>
<dbReference type="PANTHER" id="PTHR42948:SF1">
    <property type="entry name" value="TRANSPORTER"/>
    <property type="match status" value="1"/>
</dbReference>
<dbReference type="PROSITE" id="PS50267">
    <property type="entry name" value="NA_NEUROTRAN_SYMP_3"/>
    <property type="match status" value="1"/>
</dbReference>
<evidence type="ECO:0000313" key="9">
    <source>
        <dbReference type="Proteomes" id="UP000055590"/>
    </source>
</evidence>
<dbReference type="GO" id="GO:0016020">
    <property type="term" value="C:membrane"/>
    <property type="evidence" value="ECO:0007669"/>
    <property type="project" value="UniProtKB-SubCell"/>
</dbReference>
<dbReference type="Pfam" id="PF00209">
    <property type="entry name" value="SNF"/>
    <property type="match status" value="2"/>
</dbReference>
<dbReference type="EMBL" id="CP012332">
    <property type="protein sequence ID" value="AKU92885.1"/>
    <property type="molecule type" value="Genomic_DNA"/>
</dbReference>
<dbReference type="PRINTS" id="PR00176">
    <property type="entry name" value="NANEUSMPORT"/>
</dbReference>
<feature type="transmembrane region" description="Helical" evidence="7">
    <location>
        <begin position="191"/>
        <end position="210"/>
    </location>
</feature>
<keyword evidence="5 7" id="KW-0472">Membrane</keyword>
<feature type="transmembrane region" description="Helical" evidence="7">
    <location>
        <begin position="403"/>
        <end position="423"/>
    </location>
</feature>
<evidence type="ECO:0000256" key="5">
    <source>
        <dbReference type="ARBA" id="ARBA00023136"/>
    </source>
</evidence>
<protein>
    <recommendedName>
        <fullName evidence="6">Transporter</fullName>
    </recommendedName>
</protein>
<evidence type="ECO:0000256" key="2">
    <source>
        <dbReference type="ARBA" id="ARBA00022448"/>
    </source>
</evidence>
<evidence type="ECO:0000256" key="3">
    <source>
        <dbReference type="ARBA" id="ARBA00022692"/>
    </source>
</evidence>
<dbReference type="CDD" id="cd10336">
    <property type="entry name" value="SLC6sbd_Tyt1-Like"/>
    <property type="match status" value="1"/>
</dbReference>
<feature type="transmembrane region" description="Helical" evidence="7">
    <location>
        <begin position="163"/>
        <end position="184"/>
    </location>
</feature>
<dbReference type="AlphaFoldDB" id="A0A0K1PH88"/>
<dbReference type="STRING" id="1391653.AKJ08_3272"/>
<keyword evidence="6" id="KW-0769">Symport</keyword>
<keyword evidence="4 7" id="KW-1133">Transmembrane helix</keyword>
<comment type="similarity">
    <text evidence="6">Belongs to the sodium:neurotransmitter symporter (SNF) (TC 2.A.22) family.</text>
</comment>
<comment type="subcellular location">
    <subcellularLocation>
        <location evidence="1">Membrane</location>
        <topology evidence="1">Multi-pass membrane protein</topology>
    </subcellularLocation>
</comment>
<evidence type="ECO:0000256" key="6">
    <source>
        <dbReference type="RuleBase" id="RU003732"/>
    </source>
</evidence>
<dbReference type="PANTHER" id="PTHR42948">
    <property type="entry name" value="TRANSPORTER"/>
    <property type="match status" value="1"/>
</dbReference>
<dbReference type="InterPro" id="IPR037272">
    <property type="entry name" value="SNS_sf"/>
</dbReference>
<feature type="transmembrane region" description="Helical" evidence="7">
    <location>
        <begin position="361"/>
        <end position="383"/>
    </location>
</feature>
<dbReference type="RefSeq" id="WP_240475379.1">
    <property type="nucleotide sequence ID" value="NZ_CP012332.1"/>
</dbReference>
<dbReference type="Proteomes" id="UP000055590">
    <property type="component" value="Chromosome"/>
</dbReference>
<dbReference type="InterPro" id="IPR047218">
    <property type="entry name" value="YocR/YhdH-like"/>
</dbReference>
<feature type="transmembrane region" description="Helical" evidence="7">
    <location>
        <begin position="444"/>
        <end position="468"/>
    </location>
</feature>
<reference evidence="8 9" key="1">
    <citation type="submission" date="2015-08" db="EMBL/GenBank/DDBJ databases">
        <authorList>
            <person name="Babu N.S."/>
            <person name="Beckwith C.J."/>
            <person name="Beseler K.G."/>
            <person name="Brison A."/>
            <person name="Carone J.V."/>
            <person name="Caskin T.P."/>
            <person name="Diamond M."/>
            <person name="Durham M.E."/>
            <person name="Foxe J.M."/>
            <person name="Go M."/>
            <person name="Henderson B.A."/>
            <person name="Jones I.B."/>
            <person name="McGettigan J.A."/>
            <person name="Micheletti S.J."/>
            <person name="Nasrallah M.E."/>
            <person name="Ortiz D."/>
            <person name="Piller C.R."/>
            <person name="Privatt S.R."/>
            <person name="Schneider S.L."/>
            <person name="Sharp S."/>
            <person name="Smith T.C."/>
            <person name="Stanton J.D."/>
            <person name="Ullery H.E."/>
            <person name="Wilson R.J."/>
            <person name="Serrano M.G."/>
            <person name="Buck G."/>
            <person name="Lee V."/>
            <person name="Wang Y."/>
            <person name="Carvalho R."/>
            <person name="Voegtly L."/>
            <person name="Shi R."/>
            <person name="Duckworth R."/>
            <person name="Johnson A."/>
            <person name="Loviza R."/>
            <person name="Walstead R."/>
            <person name="Shah Z."/>
            <person name="Kiflezghi M."/>
            <person name="Wade K."/>
            <person name="Ball S.L."/>
            <person name="Bradley K.W."/>
            <person name="Asai D.J."/>
            <person name="Bowman C.A."/>
            <person name="Russell D.A."/>
            <person name="Pope W.H."/>
            <person name="Jacobs-Sera D."/>
            <person name="Hendrix R.W."/>
            <person name="Hatfull G.F."/>
        </authorList>
    </citation>
    <scope>NUCLEOTIDE SEQUENCE [LARGE SCALE GENOMIC DNA]</scope>
    <source>
        <strain evidence="8 9">DSM 27710</strain>
    </source>
</reference>
<dbReference type="PATRIC" id="fig|1391653.3.peg.3419"/>
<dbReference type="GO" id="GO:0015293">
    <property type="term" value="F:symporter activity"/>
    <property type="evidence" value="ECO:0007669"/>
    <property type="project" value="UniProtKB-KW"/>
</dbReference>
<organism evidence="8 9">
    <name type="scientific">Vulgatibacter incomptus</name>
    <dbReference type="NCBI Taxonomy" id="1391653"/>
    <lineage>
        <taxon>Bacteria</taxon>
        <taxon>Pseudomonadati</taxon>
        <taxon>Myxococcota</taxon>
        <taxon>Myxococcia</taxon>
        <taxon>Myxococcales</taxon>
        <taxon>Cystobacterineae</taxon>
        <taxon>Vulgatibacteraceae</taxon>
        <taxon>Vulgatibacter</taxon>
    </lineage>
</organism>
<accession>A0A0K1PH88</accession>
<feature type="transmembrane region" description="Helical" evidence="7">
    <location>
        <begin position="320"/>
        <end position="341"/>
    </location>
</feature>
<keyword evidence="3 6" id="KW-0812">Transmembrane</keyword>
<evidence type="ECO:0000256" key="4">
    <source>
        <dbReference type="ARBA" id="ARBA00022989"/>
    </source>
</evidence>
<evidence type="ECO:0000256" key="1">
    <source>
        <dbReference type="ARBA" id="ARBA00004141"/>
    </source>
</evidence>
<dbReference type="KEGG" id="vin:AKJ08_3272"/>
<keyword evidence="2 6" id="KW-0813">Transport</keyword>
<dbReference type="InterPro" id="IPR000175">
    <property type="entry name" value="Na/ntran_symport"/>
</dbReference>
<evidence type="ECO:0000313" key="8">
    <source>
        <dbReference type="EMBL" id="AKU92885.1"/>
    </source>
</evidence>
<keyword evidence="9" id="KW-1185">Reference proteome</keyword>
<sequence length="471" mass="49001">MDESLSIVRSTTIEGSPGAARGQWSSKLGFVLAAAGSAVGLGNIWKFPYITGTNGGGLFVLVYLLCVGLVGIPILAAEVLVGRAGQRSAVGTFRGLSRPRSPWVALGGLSVLIPTLILSYYSVVAGWCLDYVVAAATGGIGGAGVEGLPGLFDGLYASAERNLLWHAVFMAITAAIVIGGVQGGVERASRFLMPALFVMLLALLVQSAMLPGFVEGARFVFAPDPSKLTAAGVLEALGHAFFTLSVGMGAMLTYGSYLSDGESIPGAAISIGVLDTLVALGACLVIFPLTFSFGMEPAAGPGLVFKILPVAFAQMPFGGLWATVFFVLLFFAALTSAISLLEVPTSYAIDEWGLSRRTATLGACALILALGIPSALSGGEGFFGAGLAAATGRNWFDWFDHAATNWMLPVSGLGLSTFVAWRLSEELRQPAFAAGTRFGKQARIYRVWLLLLRYLAPVGIVAVFLQGIGVI</sequence>
<dbReference type="PROSITE" id="PS00610">
    <property type="entry name" value="NA_NEUROTRAN_SYMP_1"/>
    <property type="match status" value="1"/>
</dbReference>
<dbReference type="SUPFAM" id="SSF161070">
    <property type="entry name" value="SNF-like"/>
    <property type="match status" value="1"/>
</dbReference>
<feature type="transmembrane region" description="Helical" evidence="7">
    <location>
        <begin position="57"/>
        <end position="81"/>
    </location>
</feature>
<gene>
    <name evidence="8" type="ORF">AKJ08_3272</name>
</gene>
<evidence type="ECO:0000256" key="7">
    <source>
        <dbReference type="SAM" id="Phobius"/>
    </source>
</evidence>
<feature type="transmembrane region" description="Helical" evidence="7">
    <location>
        <begin position="230"/>
        <end position="254"/>
    </location>
</feature>
<feature type="transmembrane region" description="Helical" evidence="7">
    <location>
        <begin position="28"/>
        <end position="45"/>
    </location>
</feature>